<reference evidence="3" key="1">
    <citation type="submission" date="2015-07" db="EMBL/GenBank/DDBJ databases">
        <title>Nocardia seriolae U-1 whole genome shotgun sequence.</title>
        <authorList>
            <person name="Imajoh M."/>
            <person name="Fukumoto Y."/>
            <person name="Sukeda M."/>
            <person name="Yamane J."/>
            <person name="Yamasaki K."/>
            <person name="Shimizu M."/>
            <person name="Ohnishi K."/>
            <person name="Oshima S."/>
        </authorList>
    </citation>
    <scope>NUCLEOTIDE SEQUENCE [LARGE SCALE GENOMIC DNA]</scope>
    <source>
        <strain evidence="3">U-1</strain>
    </source>
</reference>
<organism evidence="2 3">
    <name type="scientific">Nocardia seriolae</name>
    <dbReference type="NCBI Taxonomy" id="37332"/>
    <lineage>
        <taxon>Bacteria</taxon>
        <taxon>Bacillati</taxon>
        <taxon>Actinomycetota</taxon>
        <taxon>Actinomycetes</taxon>
        <taxon>Mycobacteriales</taxon>
        <taxon>Nocardiaceae</taxon>
        <taxon>Nocardia</taxon>
    </lineage>
</organism>
<reference evidence="2 3" key="2">
    <citation type="journal article" date="2016" name="Genome Announc.">
        <title>Draft Genome Sequence of Erythromycin- and Oxytetracycline-Sensitive Nocardia seriolae Strain U-1 (NBRC 110359).</title>
        <authorList>
            <person name="Imajoh M."/>
            <person name="Sukeda M."/>
            <person name="Shimizu M."/>
            <person name="Yamane J."/>
            <person name="Ohnishi K."/>
            <person name="Oshima S."/>
        </authorList>
    </citation>
    <scope>NUCLEOTIDE SEQUENCE [LARGE SCALE GENOMIC DNA]</scope>
    <source>
        <strain evidence="2 3">U-1</strain>
    </source>
</reference>
<dbReference type="KEGG" id="nsr:NS506_02266"/>
<dbReference type="OrthoDB" id="4564816at2"/>
<evidence type="ECO:0000313" key="1">
    <source>
        <dbReference type="EMBL" id="APA96332.1"/>
    </source>
</evidence>
<proteinExistence type="predicted"/>
<sequence length="53" mass="5827">MYTLLFALILLCVVAVVRSWPRGYAMGLCSATLALSMLAFLPHVIDHSFTLSL</sequence>
<reference evidence="1 4" key="3">
    <citation type="submission" date="2016-10" db="EMBL/GenBank/DDBJ databases">
        <title>Genome sequence of Nocardia seriolae strain EM150506, isolated from Anguila japonica.</title>
        <authorList>
            <person name="Han H.-J."/>
        </authorList>
    </citation>
    <scope>NUCLEOTIDE SEQUENCE [LARGE SCALE GENOMIC DNA]</scope>
    <source>
        <strain evidence="1 4">EM150506</strain>
    </source>
</reference>
<accession>A0A0B8NPY0</accession>
<dbReference type="RefSeq" id="WP_155239238.1">
    <property type="nucleotide sequence ID" value="NZ_AP017900.1"/>
</dbReference>
<evidence type="ECO:0000313" key="4">
    <source>
        <dbReference type="Proteomes" id="UP000180166"/>
    </source>
</evidence>
<dbReference type="GeneID" id="93373000"/>
<name>A0A0B8NPY0_9NOCA</name>
<protein>
    <submittedName>
        <fullName evidence="2">Uncharacterized protein</fullName>
    </submittedName>
</protein>
<dbReference type="AlphaFoldDB" id="A0A0B8NPY0"/>
<keyword evidence="3" id="KW-1185">Reference proteome</keyword>
<dbReference type="Proteomes" id="UP000180166">
    <property type="component" value="Chromosome"/>
</dbReference>
<evidence type="ECO:0000313" key="3">
    <source>
        <dbReference type="Proteomes" id="UP000037179"/>
    </source>
</evidence>
<dbReference type="EMBL" id="CP017839">
    <property type="protein sequence ID" value="APA96332.1"/>
    <property type="molecule type" value="Genomic_DNA"/>
</dbReference>
<dbReference type="Proteomes" id="UP000037179">
    <property type="component" value="Unassembled WGS sequence"/>
</dbReference>
<gene>
    <name evidence="1" type="ORF">NS506_02266</name>
    <name evidence="2" type="ORF">NSK11_contig00147-0010</name>
</gene>
<dbReference type="EMBL" id="BBYQ01000147">
    <property type="protein sequence ID" value="GAP32229.1"/>
    <property type="molecule type" value="Genomic_DNA"/>
</dbReference>
<evidence type="ECO:0000313" key="2">
    <source>
        <dbReference type="EMBL" id="GAP32229.1"/>
    </source>
</evidence>